<gene>
    <name evidence="1" type="ORF">M9H77_28480</name>
</gene>
<name>A0ACC0AI44_CATRO</name>
<organism evidence="1 2">
    <name type="scientific">Catharanthus roseus</name>
    <name type="common">Madagascar periwinkle</name>
    <name type="synonym">Vinca rosea</name>
    <dbReference type="NCBI Taxonomy" id="4058"/>
    <lineage>
        <taxon>Eukaryota</taxon>
        <taxon>Viridiplantae</taxon>
        <taxon>Streptophyta</taxon>
        <taxon>Embryophyta</taxon>
        <taxon>Tracheophyta</taxon>
        <taxon>Spermatophyta</taxon>
        <taxon>Magnoliopsida</taxon>
        <taxon>eudicotyledons</taxon>
        <taxon>Gunneridae</taxon>
        <taxon>Pentapetalae</taxon>
        <taxon>asterids</taxon>
        <taxon>lamiids</taxon>
        <taxon>Gentianales</taxon>
        <taxon>Apocynaceae</taxon>
        <taxon>Rauvolfioideae</taxon>
        <taxon>Vinceae</taxon>
        <taxon>Catharanthinae</taxon>
        <taxon>Catharanthus</taxon>
    </lineage>
</organism>
<dbReference type="Proteomes" id="UP001060085">
    <property type="component" value="Linkage Group LG06"/>
</dbReference>
<reference evidence="2" key="1">
    <citation type="journal article" date="2023" name="Nat. Plants">
        <title>Single-cell RNA sequencing provides a high-resolution roadmap for understanding the multicellular compartmentation of specialized metabolism.</title>
        <authorList>
            <person name="Sun S."/>
            <person name="Shen X."/>
            <person name="Li Y."/>
            <person name="Li Y."/>
            <person name="Wang S."/>
            <person name="Li R."/>
            <person name="Zhang H."/>
            <person name="Shen G."/>
            <person name="Guo B."/>
            <person name="Wei J."/>
            <person name="Xu J."/>
            <person name="St-Pierre B."/>
            <person name="Chen S."/>
            <person name="Sun C."/>
        </authorList>
    </citation>
    <scope>NUCLEOTIDE SEQUENCE [LARGE SCALE GENOMIC DNA]</scope>
</reference>
<evidence type="ECO:0000313" key="1">
    <source>
        <dbReference type="EMBL" id="KAI5659687.1"/>
    </source>
</evidence>
<sequence>MMYLSFSSLKPCKIDHKQSLMATSASRLVQDQNLNIHSTGGALLGGKIDISKAAKKGVLSGRKALNDISNSGKPSALQASKKHNSINVIPVAKDIGGSKIAKAVGGKLNLTNATEKGHSRKALGDLTNSVKPSLHKHLSGKVEEKKLNVTAEETIPIAIKEEGFLHNHQKCIETQRKGMNFGYFLETIGLGSPVVVPQQPLKLKPESPVKHLEMEEIPVVFLSDQDKKARFSEPDCSSPKSVSPKSVKSAFEFWMDEENLFEFKLIESPKSQKQ</sequence>
<proteinExistence type="predicted"/>
<evidence type="ECO:0000313" key="2">
    <source>
        <dbReference type="Proteomes" id="UP001060085"/>
    </source>
</evidence>
<protein>
    <submittedName>
        <fullName evidence="1">Uncharacterized protein</fullName>
    </submittedName>
</protein>
<comment type="caution">
    <text evidence="1">The sequence shown here is derived from an EMBL/GenBank/DDBJ whole genome shotgun (WGS) entry which is preliminary data.</text>
</comment>
<keyword evidence="2" id="KW-1185">Reference proteome</keyword>
<dbReference type="EMBL" id="CM044706">
    <property type="protein sequence ID" value="KAI5659687.1"/>
    <property type="molecule type" value="Genomic_DNA"/>
</dbReference>
<accession>A0ACC0AI44</accession>